<keyword evidence="2" id="KW-1185">Reference proteome</keyword>
<accession>A0AAV4UUS2</accession>
<dbReference type="EMBL" id="BPLQ01011939">
    <property type="protein sequence ID" value="GIY61413.1"/>
    <property type="molecule type" value="Genomic_DNA"/>
</dbReference>
<reference evidence="1 2" key="1">
    <citation type="submission" date="2021-06" db="EMBL/GenBank/DDBJ databases">
        <title>Caerostris darwini draft genome.</title>
        <authorList>
            <person name="Kono N."/>
            <person name="Arakawa K."/>
        </authorList>
    </citation>
    <scope>NUCLEOTIDE SEQUENCE [LARGE SCALE GENOMIC DNA]</scope>
</reference>
<evidence type="ECO:0000313" key="1">
    <source>
        <dbReference type="EMBL" id="GIY61413.1"/>
    </source>
</evidence>
<name>A0AAV4UUS2_9ARAC</name>
<dbReference type="Proteomes" id="UP001054837">
    <property type="component" value="Unassembled WGS sequence"/>
</dbReference>
<dbReference type="AlphaFoldDB" id="A0AAV4UUS2"/>
<protein>
    <submittedName>
        <fullName evidence="1">Uncharacterized protein</fullName>
    </submittedName>
</protein>
<organism evidence="1 2">
    <name type="scientific">Caerostris darwini</name>
    <dbReference type="NCBI Taxonomy" id="1538125"/>
    <lineage>
        <taxon>Eukaryota</taxon>
        <taxon>Metazoa</taxon>
        <taxon>Ecdysozoa</taxon>
        <taxon>Arthropoda</taxon>
        <taxon>Chelicerata</taxon>
        <taxon>Arachnida</taxon>
        <taxon>Araneae</taxon>
        <taxon>Araneomorphae</taxon>
        <taxon>Entelegynae</taxon>
        <taxon>Araneoidea</taxon>
        <taxon>Araneidae</taxon>
        <taxon>Caerostris</taxon>
    </lineage>
</organism>
<evidence type="ECO:0000313" key="2">
    <source>
        <dbReference type="Proteomes" id="UP001054837"/>
    </source>
</evidence>
<gene>
    <name evidence="1" type="ORF">CDAR_541841</name>
</gene>
<sequence>MAGQTISSLKNKNPPFRHSILSERKLIISDIVQLQTRQFYKLAHSSLEEGLPPAPIEVTGPPPSCLEGQSRKVIDRHCAKDPSNMQEAKDESWRSMENVVCE</sequence>
<proteinExistence type="predicted"/>
<comment type="caution">
    <text evidence="1">The sequence shown here is derived from an EMBL/GenBank/DDBJ whole genome shotgun (WGS) entry which is preliminary data.</text>
</comment>